<reference evidence="4" key="1">
    <citation type="submission" date="2025-08" db="UniProtKB">
        <authorList>
            <consortium name="RefSeq"/>
        </authorList>
    </citation>
    <scope>IDENTIFICATION</scope>
    <source>
        <strain evidence="4">Mau12</strain>
        <tissue evidence="4">Whole Body</tissue>
    </source>
</reference>
<evidence type="ECO:0000256" key="1">
    <source>
        <dbReference type="SAM" id="MobiDB-lite"/>
    </source>
</evidence>
<proteinExistence type="predicted"/>
<keyword evidence="2" id="KW-0812">Transmembrane</keyword>
<feature type="transmembrane region" description="Helical" evidence="2">
    <location>
        <begin position="32"/>
        <end position="53"/>
    </location>
</feature>
<feature type="region of interest" description="Disordered" evidence="1">
    <location>
        <begin position="156"/>
        <end position="183"/>
    </location>
</feature>
<feature type="transmembrane region" description="Helical" evidence="2">
    <location>
        <begin position="131"/>
        <end position="153"/>
    </location>
</feature>
<keyword evidence="2" id="KW-0472">Membrane</keyword>
<keyword evidence="2" id="KW-1133">Transmembrane helix</keyword>
<protein>
    <submittedName>
        <fullName evidence="4">Uncharacterized protein LOC117139590</fullName>
    </submittedName>
</protein>
<feature type="compositionally biased region" description="Gly residues" evidence="1">
    <location>
        <begin position="164"/>
        <end position="183"/>
    </location>
</feature>
<name>A0A6P8K580_DROMA</name>
<dbReference type="Proteomes" id="UP000515162">
    <property type="component" value="Chromosome 3L"/>
</dbReference>
<evidence type="ECO:0000313" key="4">
    <source>
        <dbReference type="RefSeq" id="XP_033157896.1"/>
    </source>
</evidence>
<feature type="transmembrane region" description="Helical" evidence="2">
    <location>
        <begin position="65"/>
        <end position="82"/>
    </location>
</feature>
<organism evidence="3 4">
    <name type="scientific">Drosophila mauritiana</name>
    <name type="common">Fruit fly</name>
    <dbReference type="NCBI Taxonomy" id="7226"/>
    <lineage>
        <taxon>Eukaryota</taxon>
        <taxon>Metazoa</taxon>
        <taxon>Ecdysozoa</taxon>
        <taxon>Arthropoda</taxon>
        <taxon>Hexapoda</taxon>
        <taxon>Insecta</taxon>
        <taxon>Pterygota</taxon>
        <taxon>Neoptera</taxon>
        <taxon>Endopterygota</taxon>
        <taxon>Diptera</taxon>
        <taxon>Brachycera</taxon>
        <taxon>Muscomorpha</taxon>
        <taxon>Ephydroidea</taxon>
        <taxon>Drosophilidae</taxon>
        <taxon>Drosophila</taxon>
        <taxon>Sophophora</taxon>
    </lineage>
</organism>
<evidence type="ECO:0000313" key="3">
    <source>
        <dbReference type="Proteomes" id="UP000515162"/>
    </source>
</evidence>
<dbReference type="GeneID" id="117139590"/>
<gene>
    <name evidence="4" type="primary">LOC117139590</name>
</gene>
<keyword evidence="3" id="KW-1185">Reference proteome</keyword>
<accession>A0A6P8K580</accession>
<sequence>MKIPANLILPLPLGSHSPCQDPLKLLKNHRLMLRPATIGTVVTLITAAIFVLFNNNDAYLSKNGKLAIASLIYMLIVSLLIFCKPASILVLLTLYAAAQVLTLPYCVLLILNIRRLIDGQFERQECVMAALGLFPDIIGLSLFIVSMCLGGGFGSSEGSTSGSSSGGSSGGSSSGCSAGSGGS</sequence>
<dbReference type="RefSeq" id="XP_033157896.1">
    <property type="nucleotide sequence ID" value="XM_033302005.1"/>
</dbReference>
<dbReference type="AlphaFoldDB" id="A0A6P8K580"/>
<feature type="transmembrane region" description="Helical" evidence="2">
    <location>
        <begin position="88"/>
        <end position="111"/>
    </location>
</feature>
<evidence type="ECO:0000256" key="2">
    <source>
        <dbReference type="SAM" id="Phobius"/>
    </source>
</evidence>